<name>A0ABT6YAB4_9BACT</name>
<keyword evidence="7" id="KW-1185">Reference proteome</keyword>
<gene>
    <name evidence="5 6" type="primary">eutC</name>
    <name evidence="6" type="ORF">QM524_15015</name>
</gene>
<dbReference type="InterPro" id="IPR042251">
    <property type="entry name" value="EutC_C"/>
</dbReference>
<feature type="binding site" evidence="5">
    <location>
        <position position="206"/>
    </location>
    <ligand>
        <name>adenosylcob(III)alamin</name>
        <dbReference type="ChEBI" id="CHEBI:18408"/>
    </ligand>
</feature>
<dbReference type="GO" id="GO:0008851">
    <property type="term" value="F:ethanolamine ammonia-lyase activity"/>
    <property type="evidence" value="ECO:0007669"/>
    <property type="project" value="UniProtKB-EC"/>
</dbReference>
<dbReference type="EC" id="4.3.1.7" evidence="5"/>
<reference evidence="6 7" key="1">
    <citation type="submission" date="2023-05" db="EMBL/GenBank/DDBJ databases">
        <title>Novel species of genus Flectobacillus isolated from stream in China.</title>
        <authorList>
            <person name="Lu H."/>
        </authorList>
    </citation>
    <scope>NUCLEOTIDE SEQUENCE [LARGE SCALE GENOMIC DNA]</scope>
    <source>
        <strain evidence="6 7">KCTC 42575</strain>
    </source>
</reference>
<dbReference type="InterPro" id="IPR042255">
    <property type="entry name" value="EutC_N"/>
</dbReference>
<feature type="binding site" evidence="5">
    <location>
        <position position="177"/>
    </location>
    <ligand>
        <name>adenosylcob(III)alamin</name>
        <dbReference type="ChEBI" id="CHEBI:18408"/>
    </ligand>
</feature>
<dbReference type="PIRSF" id="PIRSF018982">
    <property type="entry name" value="EutC"/>
    <property type="match status" value="1"/>
</dbReference>
<evidence type="ECO:0000313" key="7">
    <source>
        <dbReference type="Proteomes" id="UP001236507"/>
    </source>
</evidence>
<proteinExistence type="inferred from homology"/>
<keyword evidence="2 5" id="KW-0456">Lyase</keyword>
<sequence length="251" mass="27792">MATEKQLIQTDIWDFLQSYTSARIARGRAGHSLPTKELLQFQADHAQARDAVHSSLDIQNIQDRILHETIVLQSKATSRAQYLQRPDWGRQLSEASKQALKNVVDIPQDIAIVIADGLSANAVNTHAIPVVNGLLNVLIQHHWRIAPIALVEQGRVAVADEIASAFKAEIVLILIGERPGLSSPDSMGAYLTYQPSVGITDERRNCVSNIRPEGLNYPAAIEKILYLLTEMKTQQISGVNLKDEMQGKLLY</sequence>
<comment type="cofactor">
    <cofactor evidence="5">
        <name>adenosylcob(III)alamin</name>
        <dbReference type="ChEBI" id="CHEBI:18408"/>
    </cofactor>
    <text evidence="5">Binds between the large and small subunits.</text>
</comment>
<dbReference type="PANTHER" id="PTHR39330:SF1">
    <property type="entry name" value="ETHANOLAMINE AMMONIA-LYASE SMALL SUBUNIT"/>
    <property type="match status" value="1"/>
</dbReference>
<comment type="catalytic activity">
    <reaction evidence="5">
        <text>ethanolamine = acetaldehyde + NH4(+)</text>
        <dbReference type="Rhea" id="RHEA:15313"/>
        <dbReference type="ChEBI" id="CHEBI:15343"/>
        <dbReference type="ChEBI" id="CHEBI:28938"/>
        <dbReference type="ChEBI" id="CHEBI:57603"/>
        <dbReference type="EC" id="4.3.1.7"/>
    </reaction>
</comment>
<evidence type="ECO:0000313" key="6">
    <source>
        <dbReference type="EMBL" id="MDI9860523.1"/>
    </source>
</evidence>
<comment type="function">
    <text evidence="5">Catalyzes the deamination of various vicinal amino-alcohols to oxo compounds. Allows this organism to utilize ethanolamine as the sole source of nitrogen and carbon in the presence of external vitamin B12.</text>
</comment>
<comment type="caution">
    <text evidence="6">The sequence shown here is derived from an EMBL/GenBank/DDBJ whole genome shotgun (WGS) entry which is preliminary data.</text>
</comment>
<organism evidence="6 7">
    <name type="scientific">Flectobacillus roseus</name>
    <dbReference type="NCBI Taxonomy" id="502259"/>
    <lineage>
        <taxon>Bacteria</taxon>
        <taxon>Pseudomonadati</taxon>
        <taxon>Bacteroidota</taxon>
        <taxon>Cytophagia</taxon>
        <taxon>Cytophagales</taxon>
        <taxon>Flectobacillaceae</taxon>
        <taxon>Flectobacillus</taxon>
    </lineage>
</organism>
<evidence type="ECO:0000256" key="4">
    <source>
        <dbReference type="ARBA" id="ARBA00024446"/>
    </source>
</evidence>
<dbReference type="EMBL" id="JASHIF010000011">
    <property type="protein sequence ID" value="MDI9860523.1"/>
    <property type="molecule type" value="Genomic_DNA"/>
</dbReference>
<keyword evidence="3 5" id="KW-0170">Cobalt</keyword>
<dbReference type="Proteomes" id="UP001236507">
    <property type="component" value="Unassembled WGS sequence"/>
</dbReference>
<dbReference type="NCBIfam" id="NF003971">
    <property type="entry name" value="PRK05465.1"/>
    <property type="match status" value="1"/>
</dbReference>
<comment type="subunit">
    <text evidence="5">The basic unit is a heterodimer which dimerizes to form tetramers. The heterotetramers trimerize; 6 large subunits form a core ring with 6 small subunits projecting outwards.</text>
</comment>
<evidence type="ECO:0000256" key="5">
    <source>
        <dbReference type="HAMAP-Rule" id="MF_00601"/>
    </source>
</evidence>
<keyword evidence="4 5" id="KW-1283">Bacterial microcompartment</keyword>
<dbReference type="PANTHER" id="PTHR39330">
    <property type="entry name" value="ETHANOLAMINE AMMONIA-LYASE LIGHT CHAIN"/>
    <property type="match status" value="1"/>
</dbReference>
<dbReference type="Pfam" id="PF05985">
    <property type="entry name" value="EutC"/>
    <property type="match status" value="1"/>
</dbReference>
<keyword evidence="1 5" id="KW-0846">Cobalamin</keyword>
<accession>A0ABT6YAB4</accession>
<feature type="binding site" evidence="5">
    <location>
        <position position="156"/>
    </location>
    <ligand>
        <name>adenosylcob(III)alamin</name>
        <dbReference type="ChEBI" id="CHEBI:18408"/>
    </ligand>
</feature>
<evidence type="ECO:0000256" key="1">
    <source>
        <dbReference type="ARBA" id="ARBA00022628"/>
    </source>
</evidence>
<dbReference type="Gene3D" id="1.10.30.40">
    <property type="entry name" value="Ethanolamine ammonia-lyase light chain (EutC), N-terminal domain"/>
    <property type="match status" value="1"/>
</dbReference>
<comment type="similarity">
    <text evidence="5">Belongs to the EutC family.</text>
</comment>
<evidence type="ECO:0000256" key="2">
    <source>
        <dbReference type="ARBA" id="ARBA00023239"/>
    </source>
</evidence>
<protein>
    <recommendedName>
        <fullName evidence="5">Ethanolamine ammonia-lyase small subunit</fullName>
        <shortName evidence="5">EAL small subunit</shortName>
        <ecNumber evidence="5">4.3.1.7</ecNumber>
    </recommendedName>
</protein>
<dbReference type="RefSeq" id="WP_283345207.1">
    <property type="nucleotide sequence ID" value="NZ_JASHIF010000011.1"/>
</dbReference>
<evidence type="ECO:0000256" key="3">
    <source>
        <dbReference type="ARBA" id="ARBA00023285"/>
    </source>
</evidence>
<comment type="subcellular location">
    <subcellularLocation>
        <location evidence="5">Bacterial microcompartment</location>
    </subcellularLocation>
</comment>
<dbReference type="HAMAP" id="MF_00601">
    <property type="entry name" value="EutC"/>
    <property type="match status" value="1"/>
</dbReference>
<dbReference type="Gene3D" id="3.40.50.11240">
    <property type="entry name" value="Ethanolamine ammonia-lyase light chain (EutC)"/>
    <property type="match status" value="1"/>
</dbReference>
<comment type="pathway">
    <text evidence="5">Amine and polyamine degradation; ethanolamine degradation.</text>
</comment>
<dbReference type="InterPro" id="IPR009246">
    <property type="entry name" value="EutC"/>
</dbReference>